<reference evidence="3 4" key="1">
    <citation type="submission" date="2024-08" db="EMBL/GenBank/DDBJ databases">
        <authorList>
            <person name="Cucini C."/>
            <person name="Frati F."/>
        </authorList>
    </citation>
    <scope>NUCLEOTIDE SEQUENCE [LARGE SCALE GENOMIC DNA]</scope>
</reference>
<comment type="caution">
    <text evidence="3">The sequence shown here is derived from an EMBL/GenBank/DDBJ whole genome shotgun (WGS) entry which is preliminary data.</text>
</comment>
<dbReference type="SMART" id="SM00408">
    <property type="entry name" value="IGc2"/>
    <property type="match status" value="2"/>
</dbReference>
<dbReference type="Proteomes" id="UP001642540">
    <property type="component" value="Unassembled WGS sequence"/>
</dbReference>
<dbReference type="InterPro" id="IPR007110">
    <property type="entry name" value="Ig-like_dom"/>
</dbReference>
<dbReference type="Pfam" id="PF13927">
    <property type="entry name" value="Ig_3"/>
    <property type="match status" value="1"/>
</dbReference>
<dbReference type="CDD" id="cd00096">
    <property type="entry name" value="Ig"/>
    <property type="match status" value="1"/>
</dbReference>
<evidence type="ECO:0000259" key="2">
    <source>
        <dbReference type="PROSITE" id="PS50835"/>
    </source>
</evidence>
<dbReference type="Pfam" id="PF07679">
    <property type="entry name" value="I-set"/>
    <property type="match status" value="1"/>
</dbReference>
<feature type="chain" id="PRO_5047362017" description="Ig-like domain-containing protein" evidence="1">
    <location>
        <begin position="24"/>
        <end position="349"/>
    </location>
</feature>
<dbReference type="InterPro" id="IPR037448">
    <property type="entry name" value="Zig-8"/>
</dbReference>
<dbReference type="InterPro" id="IPR013098">
    <property type="entry name" value="Ig_I-set"/>
</dbReference>
<dbReference type="EMBL" id="CAXLJM020000046">
    <property type="protein sequence ID" value="CAL8111636.1"/>
    <property type="molecule type" value="Genomic_DNA"/>
</dbReference>
<dbReference type="InterPro" id="IPR013783">
    <property type="entry name" value="Ig-like_fold"/>
</dbReference>
<keyword evidence="1" id="KW-0732">Signal</keyword>
<dbReference type="SMART" id="SM00409">
    <property type="entry name" value="IG"/>
    <property type="match status" value="2"/>
</dbReference>
<dbReference type="PANTHER" id="PTHR23279:SF45">
    <property type="entry name" value="DEFECTIVE PROBOSCIS EXTENSION RESPONSE 12, ISOFORM C"/>
    <property type="match status" value="1"/>
</dbReference>
<evidence type="ECO:0000313" key="3">
    <source>
        <dbReference type="EMBL" id="CAL8111636.1"/>
    </source>
</evidence>
<evidence type="ECO:0000313" key="4">
    <source>
        <dbReference type="Proteomes" id="UP001642540"/>
    </source>
</evidence>
<feature type="domain" description="Ig-like" evidence="2">
    <location>
        <begin position="101"/>
        <end position="195"/>
    </location>
</feature>
<dbReference type="PANTHER" id="PTHR23279">
    <property type="entry name" value="DEFECTIVE PROBOSCIS EXTENSION RESPONSE DPR -RELATED"/>
    <property type="match status" value="1"/>
</dbReference>
<dbReference type="InterPro" id="IPR003598">
    <property type="entry name" value="Ig_sub2"/>
</dbReference>
<evidence type="ECO:0000256" key="1">
    <source>
        <dbReference type="SAM" id="SignalP"/>
    </source>
</evidence>
<organism evidence="3 4">
    <name type="scientific">Orchesella dallaii</name>
    <dbReference type="NCBI Taxonomy" id="48710"/>
    <lineage>
        <taxon>Eukaryota</taxon>
        <taxon>Metazoa</taxon>
        <taxon>Ecdysozoa</taxon>
        <taxon>Arthropoda</taxon>
        <taxon>Hexapoda</taxon>
        <taxon>Collembola</taxon>
        <taxon>Entomobryomorpha</taxon>
        <taxon>Entomobryoidea</taxon>
        <taxon>Orchesellidae</taxon>
        <taxon>Orchesellinae</taxon>
        <taxon>Orchesella</taxon>
    </lineage>
</organism>
<sequence>MEPFCRPAVVYTLFLIFGTGITQIEVGDGYNHEKNNSTLLDSAEIQILNPWVKIPDDWNSGSYSDESSSSSTSSESTYSMSSAQAQYYSSSYGGSDTGAEPFFDHAMMTNLSEHLGNHAFLRCRVKKLGDGTVSWIRRRDWHILTSGRHVYTNDDRFQIDHTDGSDEWTLLIKYVQTRDNGTYECQVSSTKGIISHLFNLNVLVPQAHILGAKEYHVQRGTVISLVCIIENSPRQTAQYLYWYHNSQMVNYGAGVSIHTEPGIHTHSRLIIPSAGPQHTGNYTCKATNTQSATVQVYVSDGDKPAAIQRQAGSQLVAPSKGHFLLILIFLFSRYYTSLHTNFIQLVDLP</sequence>
<dbReference type="PROSITE" id="PS50835">
    <property type="entry name" value="IG_LIKE"/>
    <property type="match status" value="2"/>
</dbReference>
<proteinExistence type="predicted"/>
<dbReference type="SUPFAM" id="SSF48726">
    <property type="entry name" value="Immunoglobulin"/>
    <property type="match status" value="2"/>
</dbReference>
<protein>
    <recommendedName>
        <fullName evidence="2">Ig-like domain-containing protein</fullName>
    </recommendedName>
</protein>
<dbReference type="InterPro" id="IPR003599">
    <property type="entry name" value="Ig_sub"/>
</dbReference>
<gene>
    <name evidence="3" type="ORF">ODALV1_LOCUS15219</name>
</gene>
<name>A0ABP1QUH2_9HEXA</name>
<dbReference type="InterPro" id="IPR036179">
    <property type="entry name" value="Ig-like_dom_sf"/>
</dbReference>
<keyword evidence="4" id="KW-1185">Reference proteome</keyword>
<dbReference type="Gene3D" id="2.60.40.10">
    <property type="entry name" value="Immunoglobulins"/>
    <property type="match status" value="2"/>
</dbReference>
<accession>A0ABP1QUH2</accession>
<feature type="signal peptide" evidence="1">
    <location>
        <begin position="1"/>
        <end position="23"/>
    </location>
</feature>
<feature type="domain" description="Ig-like" evidence="2">
    <location>
        <begin position="205"/>
        <end position="295"/>
    </location>
</feature>